<name>A0ABS2PBW8_9BACL</name>
<keyword evidence="1" id="KW-0472">Membrane</keyword>
<accession>A0ABS2PBW8</accession>
<feature type="transmembrane region" description="Helical" evidence="1">
    <location>
        <begin position="100"/>
        <end position="121"/>
    </location>
</feature>
<dbReference type="RefSeq" id="WP_204697390.1">
    <property type="nucleotide sequence ID" value="NZ_JAFBEC010000005.1"/>
</dbReference>
<feature type="transmembrane region" description="Helical" evidence="1">
    <location>
        <begin position="7"/>
        <end position="33"/>
    </location>
</feature>
<gene>
    <name evidence="2" type="ORF">JOD17_002013</name>
</gene>
<comment type="caution">
    <text evidence="2">The sequence shown here is derived from an EMBL/GenBank/DDBJ whole genome shotgun (WGS) entry which is preliminary data.</text>
</comment>
<feature type="transmembrane region" description="Helical" evidence="1">
    <location>
        <begin position="74"/>
        <end position="94"/>
    </location>
</feature>
<reference evidence="2 3" key="1">
    <citation type="submission" date="2021-01" db="EMBL/GenBank/DDBJ databases">
        <title>Genomic Encyclopedia of Type Strains, Phase IV (KMG-IV): sequencing the most valuable type-strain genomes for metagenomic binning, comparative biology and taxonomic classification.</title>
        <authorList>
            <person name="Goeker M."/>
        </authorList>
    </citation>
    <scope>NUCLEOTIDE SEQUENCE [LARGE SCALE GENOMIC DNA]</scope>
    <source>
        <strain evidence="2 3">DSM 25540</strain>
    </source>
</reference>
<organism evidence="2 3">
    <name type="scientific">Geomicrobium sediminis</name>
    <dbReference type="NCBI Taxonomy" id="1347788"/>
    <lineage>
        <taxon>Bacteria</taxon>
        <taxon>Bacillati</taxon>
        <taxon>Bacillota</taxon>
        <taxon>Bacilli</taxon>
        <taxon>Bacillales</taxon>
        <taxon>Geomicrobium</taxon>
    </lineage>
</organism>
<protein>
    <submittedName>
        <fullName evidence="2">Membrane protein</fullName>
    </submittedName>
</protein>
<dbReference type="EMBL" id="JAFBEC010000005">
    <property type="protein sequence ID" value="MBM7632919.1"/>
    <property type="molecule type" value="Genomic_DNA"/>
</dbReference>
<keyword evidence="1" id="KW-1133">Transmembrane helix</keyword>
<feature type="transmembrane region" description="Helical" evidence="1">
    <location>
        <begin position="39"/>
        <end position="62"/>
    </location>
</feature>
<evidence type="ECO:0000313" key="3">
    <source>
        <dbReference type="Proteomes" id="UP000741863"/>
    </source>
</evidence>
<keyword evidence="1" id="KW-0812">Transmembrane</keyword>
<evidence type="ECO:0000313" key="2">
    <source>
        <dbReference type="EMBL" id="MBM7632919.1"/>
    </source>
</evidence>
<keyword evidence="3" id="KW-1185">Reference proteome</keyword>
<sequence length="133" mass="14601">MYVAQLILSIVSLVQLVSYMISILFVTGFVSFFLPEEGIWMLLLIVAVIVGIPLLLLTLGILGTINLHKKKGRAAKQLLTTGIVLFALSLLISFGPEFDFVFFISSLFMFTPITIAGFLALRQHRAAKIEAGV</sequence>
<proteinExistence type="predicted"/>
<evidence type="ECO:0000256" key="1">
    <source>
        <dbReference type="SAM" id="Phobius"/>
    </source>
</evidence>
<dbReference type="Proteomes" id="UP000741863">
    <property type="component" value="Unassembled WGS sequence"/>
</dbReference>